<keyword evidence="3" id="KW-1185">Reference proteome</keyword>
<feature type="transmembrane region" description="Helical" evidence="1">
    <location>
        <begin position="36"/>
        <end position="59"/>
    </location>
</feature>
<dbReference type="Proteomes" id="UP000270678">
    <property type="component" value="Chromosome"/>
</dbReference>
<gene>
    <name evidence="2" type="ORF">EI981_20270</name>
</gene>
<dbReference type="RefSeq" id="WP_127001280.1">
    <property type="nucleotide sequence ID" value="NZ_CP034346.1"/>
</dbReference>
<proteinExistence type="predicted"/>
<feature type="transmembrane region" description="Helical" evidence="1">
    <location>
        <begin position="100"/>
        <end position="117"/>
    </location>
</feature>
<feature type="transmembrane region" description="Helical" evidence="1">
    <location>
        <begin position="71"/>
        <end position="93"/>
    </location>
</feature>
<evidence type="ECO:0000313" key="3">
    <source>
        <dbReference type="Proteomes" id="UP000270678"/>
    </source>
</evidence>
<sequence>MEYLRDYTMYMAIFGMFSFMWFGWAQEKPRRSWRLYIGIASGSALVVCLIGVYLSIINWNEASALSDTSSFRSYLTFVVIEFLLAGVGAFLIIRLKRSDYVAPWIAFIVGIHFFWLKDIFKDASLNILGILLIGVVITSFWLSKRLGVANSAITGIGAGTVLFCFALLGLSRYLAL</sequence>
<dbReference type="KEGG" id="plut:EI981_20270"/>
<feature type="transmembrane region" description="Helical" evidence="1">
    <location>
        <begin position="123"/>
        <end position="142"/>
    </location>
</feature>
<organism evidence="2 3">
    <name type="scientific">Paenibacillus lutimineralis</name>
    <dbReference type="NCBI Taxonomy" id="2707005"/>
    <lineage>
        <taxon>Bacteria</taxon>
        <taxon>Bacillati</taxon>
        <taxon>Bacillota</taxon>
        <taxon>Bacilli</taxon>
        <taxon>Bacillales</taxon>
        <taxon>Paenibacillaceae</taxon>
        <taxon>Paenibacillus</taxon>
    </lineage>
</organism>
<reference evidence="3" key="1">
    <citation type="submission" date="2018-12" db="EMBL/GenBank/DDBJ databases">
        <title>Complete genome sequence of Paenibacillus sp. MBLB1234.</title>
        <authorList>
            <person name="Nam Y.-D."/>
            <person name="Kang J."/>
            <person name="Chung W.-H."/>
            <person name="Park Y.S."/>
        </authorList>
    </citation>
    <scope>NUCLEOTIDE SEQUENCE [LARGE SCALE GENOMIC DNA]</scope>
    <source>
        <strain evidence="3">MBLB1234</strain>
    </source>
</reference>
<accession>A0A3S9V240</accession>
<name>A0A3S9V240_9BACL</name>
<dbReference type="AlphaFoldDB" id="A0A3S9V240"/>
<keyword evidence="1" id="KW-0472">Membrane</keyword>
<feature type="transmembrane region" description="Helical" evidence="1">
    <location>
        <begin position="7"/>
        <end position="24"/>
    </location>
</feature>
<protein>
    <submittedName>
        <fullName evidence="2">Uncharacterized protein</fullName>
    </submittedName>
</protein>
<keyword evidence="1" id="KW-1133">Transmembrane helix</keyword>
<keyword evidence="1" id="KW-0812">Transmembrane</keyword>
<dbReference type="OrthoDB" id="3697173at2"/>
<dbReference type="EMBL" id="CP034346">
    <property type="protein sequence ID" value="AZS16560.1"/>
    <property type="molecule type" value="Genomic_DNA"/>
</dbReference>
<evidence type="ECO:0000313" key="2">
    <source>
        <dbReference type="EMBL" id="AZS16560.1"/>
    </source>
</evidence>
<feature type="transmembrane region" description="Helical" evidence="1">
    <location>
        <begin position="154"/>
        <end position="175"/>
    </location>
</feature>
<evidence type="ECO:0000256" key="1">
    <source>
        <dbReference type="SAM" id="Phobius"/>
    </source>
</evidence>